<dbReference type="HOGENOM" id="CLU_3233995_0_0_5"/>
<comment type="caution">
    <text evidence="1">The sequence shown here is derived from an EMBL/GenBank/DDBJ whole genome shotgun (WGS) entry which is preliminary data.</text>
</comment>
<name>Q0FXT7_9HYPH</name>
<keyword evidence="2" id="KW-1185">Reference proteome</keyword>
<gene>
    <name evidence="1" type="ORF">FP2506_00240</name>
</gene>
<accession>Q0FXT7</accession>
<dbReference type="Proteomes" id="UP000004310">
    <property type="component" value="Unassembled WGS sequence"/>
</dbReference>
<sequence>MIPLFSSDRSAGAAYGRWKIKEQVPPIVPDATIAGCPVTKTVP</sequence>
<protein>
    <submittedName>
        <fullName evidence="1">Uncharacterized protein</fullName>
    </submittedName>
</protein>
<dbReference type="AlphaFoldDB" id="Q0FXT7"/>
<organism evidence="1 2">
    <name type="scientific">Fulvimarina pelagi HTCC2506</name>
    <dbReference type="NCBI Taxonomy" id="314231"/>
    <lineage>
        <taxon>Bacteria</taxon>
        <taxon>Pseudomonadati</taxon>
        <taxon>Pseudomonadota</taxon>
        <taxon>Alphaproteobacteria</taxon>
        <taxon>Hyphomicrobiales</taxon>
        <taxon>Aurantimonadaceae</taxon>
        <taxon>Fulvimarina</taxon>
    </lineage>
</organism>
<proteinExistence type="predicted"/>
<evidence type="ECO:0000313" key="2">
    <source>
        <dbReference type="Proteomes" id="UP000004310"/>
    </source>
</evidence>
<evidence type="ECO:0000313" key="1">
    <source>
        <dbReference type="EMBL" id="EAU39796.1"/>
    </source>
</evidence>
<dbReference type="EMBL" id="AATP01000012">
    <property type="protein sequence ID" value="EAU39796.1"/>
    <property type="molecule type" value="Genomic_DNA"/>
</dbReference>
<reference evidence="1 2" key="1">
    <citation type="journal article" date="2010" name="J. Bacteriol.">
        <title>Genome sequence of Fulvimarina pelagi HTCC2506T, a Mn(II)-oxidizing alphaproteobacterium possessing an aerobic anoxygenic photosynthetic gene cluster and Xanthorhodopsin.</title>
        <authorList>
            <person name="Kang I."/>
            <person name="Oh H.M."/>
            <person name="Lim S.I."/>
            <person name="Ferriera S."/>
            <person name="Giovannoni S.J."/>
            <person name="Cho J.C."/>
        </authorList>
    </citation>
    <scope>NUCLEOTIDE SEQUENCE [LARGE SCALE GENOMIC DNA]</scope>
    <source>
        <strain evidence="1 2">HTCC2506</strain>
    </source>
</reference>